<dbReference type="Proteomes" id="UP000277498">
    <property type="component" value="Unassembled WGS sequence"/>
</dbReference>
<evidence type="ECO:0000313" key="2">
    <source>
        <dbReference type="Proteomes" id="UP000277498"/>
    </source>
</evidence>
<proteinExistence type="predicted"/>
<name>A0A3P5WTC1_9RHOB</name>
<dbReference type="EMBL" id="UXAW01000036">
    <property type="protein sequence ID" value="VDC21856.1"/>
    <property type="molecule type" value="Genomic_DNA"/>
</dbReference>
<evidence type="ECO:0000313" key="1">
    <source>
        <dbReference type="EMBL" id="VDC21856.1"/>
    </source>
</evidence>
<reference evidence="1 2" key="1">
    <citation type="submission" date="2018-11" db="EMBL/GenBank/DDBJ databases">
        <authorList>
            <person name="Criscuolo A."/>
        </authorList>
    </citation>
    <scope>NUCLEOTIDE SEQUENCE [LARGE SCALE GENOMIC DNA]</scope>
    <source>
        <strain evidence="1">ACIP111625</strain>
    </source>
</reference>
<keyword evidence="2" id="KW-1185">Reference proteome</keyword>
<sequence>MSAVADRIQSMTTWLEFLRANPDSDFESVMELHVPMSVQVEIMRKAEELGITRVDVVLSALADYGIAPGLSV</sequence>
<protein>
    <submittedName>
        <fullName evidence="1">Uncharacterized protein</fullName>
    </submittedName>
</protein>
<accession>A0A3P5WTC1</accession>
<gene>
    <name evidence="1" type="ORF">XINFAN_00643</name>
</gene>
<organism evidence="1 2">
    <name type="scientific">Pseudogemmobacter humi</name>
    <dbReference type="NCBI Taxonomy" id="2483812"/>
    <lineage>
        <taxon>Bacteria</taxon>
        <taxon>Pseudomonadati</taxon>
        <taxon>Pseudomonadota</taxon>
        <taxon>Alphaproteobacteria</taxon>
        <taxon>Rhodobacterales</taxon>
        <taxon>Paracoccaceae</taxon>
        <taxon>Pseudogemmobacter</taxon>
    </lineage>
</organism>
<dbReference type="AlphaFoldDB" id="A0A3P5WTC1"/>